<evidence type="ECO:0000256" key="1">
    <source>
        <dbReference type="ARBA" id="ARBA00022737"/>
    </source>
</evidence>
<dbReference type="GO" id="GO:0072330">
    <property type="term" value="P:monocarboxylic acid biosynthetic process"/>
    <property type="evidence" value="ECO:0007669"/>
    <property type="project" value="UniProtKB-ARBA"/>
</dbReference>
<dbReference type="InterPro" id="IPR056884">
    <property type="entry name" value="NPHP3-like_N"/>
</dbReference>
<dbReference type="Gene3D" id="3.40.50.1820">
    <property type="entry name" value="alpha/beta hydrolase"/>
    <property type="match status" value="1"/>
</dbReference>
<reference evidence="5" key="2">
    <citation type="submission" date="2023-01" db="EMBL/GenBank/DDBJ databases">
        <authorList>
            <person name="Petersen C."/>
        </authorList>
    </citation>
    <scope>NUCLEOTIDE SEQUENCE</scope>
    <source>
        <strain evidence="5">IBT 17514</strain>
    </source>
</reference>
<feature type="domain" description="GPI inositol-deacylase winged helix" evidence="3">
    <location>
        <begin position="590"/>
        <end position="662"/>
    </location>
</feature>
<dbReference type="Pfam" id="PF22939">
    <property type="entry name" value="WHD_GPIID"/>
    <property type="match status" value="1"/>
</dbReference>
<feature type="compositionally biased region" description="Basic residues" evidence="2">
    <location>
        <begin position="1"/>
        <end position="10"/>
    </location>
</feature>
<evidence type="ECO:0000313" key="5">
    <source>
        <dbReference type="EMBL" id="KAJ5740559.1"/>
    </source>
</evidence>
<evidence type="ECO:0000256" key="2">
    <source>
        <dbReference type="SAM" id="MobiDB-lite"/>
    </source>
</evidence>
<dbReference type="PANTHER" id="PTHR10039:SF16">
    <property type="entry name" value="GPI INOSITOL-DEACYLASE"/>
    <property type="match status" value="1"/>
</dbReference>
<dbReference type="GO" id="GO:0017000">
    <property type="term" value="P:antibiotic biosynthetic process"/>
    <property type="evidence" value="ECO:0007669"/>
    <property type="project" value="UniProtKB-ARBA"/>
</dbReference>
<dbReference type="Pfam" id="PF24883">
    <property type="entry name" value="NPHP3_N"/>
    <property type="match status" value="1"/>
</dbReference>
<dbReference type="InterPro" id="IPR027417">
    <property type="entry name" value="P-loop_NTPase"/>
</dbReference>
<dbReference type="EMBL" id="JAQJAN010000001">
    <property type="protein sequence ID" value="KAJ5740559.1"/>
    <property type="molecule type" value="Genomic_DNA"/>
</dbReference>
<protein>
    <recommendedName>
        <fullName evidence="7">DUF676 domain-containing protein</fullName>
    </recommendedName>
</protein>
<comment type="caution">
    <text evidence="5">The sequence shown here is derived from an EMBL/GenBank/DDBJ whole genome shotgun (WGS) entry which is preliminary data.</text>
</comment>
<dbReference type="Gene3D" id="3.40.50.300">
    <property type="entry name" value="P-loop containing nucleotide triphosphate hydrolases"/>
    <property type="match status" value="1"/>
</dbReference>
<feature type="domain" description="Nephrocystin 3-like N-terminal" evidence="4">
    <location>
        <begin position="333"/>
        <end position="496"/>
    </location>
</feature>
<dbReference type="SUPFAM" id="SSF52540">
    <property type="entry name" value="P-loop containing nucleoside triphosphate hydrolases"/>
    <property type="match status" value="1"/>
</dbReference>
<sequence length="673" mass="75846">MFPKRFSLRKKTNDGVVQRENTGSHQLMPTYSSVQNNTERKSSIVSEDNVSVQVTSEPESGPLGLNVVYTPENGHKADIVFIHGLGGKPDLCLARILSFGYNANFRKKGDASTVALDFAKELLFDLKYAKDEEKKDLNIGAVPLLFVVHSMGGLIVKEAYMQGQNNPEYENIVKAISAILFLATPHRGTNLADILNRLLQSTRVSTSKLYISELSKDSFKLQKPNEQFRHIAPRLNIVSFYETQPTSIGIKGGRVMILEKDSSVLGYPGKTSKALNADHHGVCKYDSPRDPNYITVRNVLKSIKGSADLKTILAIPEFPDVDYIFFQDQWTEGTNSWFIQEEAYSEWLNPRKLTPYLLWVNGGAATGKSVLSSFIINQLAEQEINCQYLFIRYSDRKKRSLSLLLRSIAYQIGQQIPDFHLKVAELAEEGVDLETADPKTNWERLFKSRLFKMEQNSPLYWIIDGLDEASDTRATMKLFSEIGLSNVPIRILLFSRNIGVEGYMEDLYTHIRQELALSMSGNPEFRDKIVQRIIEGSQNNFLWVRLAVEKLNACYTLNDVERVLQELPSGMEALYDRMALSIAENPSPSARVLALTILQCVACSFRTLTVTELSQILHDDRSGMLDLQQSIADLCGGFVVVDNSGNVIMIHHSAREYLLSDQDRPLLINQMGY</sequence>
<evidence type="ECO:0000259" key="3">
    <source>
        <dbReference type="Pfam" id="PF22939"/>
    </source>
</evidence>
<name>A0AAD6N0V8_9EURO</name>
<dbReference type="InterPro" id="IPR054471">
    <property type="entry name" value="GPIID_WHD"/>
</dbReference>
<accession>A0AAD6N0V8</accession>
<dbReference type="Proteomes" id="UP001215712">
    <property type="component" value="Unassembled WGS sequence"/>
</dbReference>
<reference evidence="5" key="1">
    <citation type="journal article" date="2023" name="IMA Fungus">
        <title>Comparative genomic study of the Penicillium genus elucidates a diverse pangenome and 15 lateral gene transfer events.</title>
        <authorList>
            <person name="Petersen C."/>
            <person name="Sorensen T."/>
            <person name="Nielsen M.R."/>
            <person name="Sondergaard T.E."/>
            <person name="Sorensen J.L."/>
            <person name="Fitzpatrick D.A."/>
            <person name="Frisvad J.C."/>
            <person name="Nielsen K.L."/>
        </authorList>
    </citation>
    <scope>NUCLEOTIDE SEQUENCE</scope>
    <source>
        <strain evidence="5">IBT 17514</strain>
    </source>
</reference>
<evidence type="ECO:0000259" key="4">
    <source>
        <dbReference type="Pfam" id="PF24883"/>
    </source>
</evidence>
<evidence type="ECO:0008006" key="7">
    <source>
        <dbReference type="Google" id="ProtNLM"/>
    </source>
</evidence>
<dbReference type="InterPro" id="IPR029058">
    <property type="entry name" value="AB_hydrolase_fold"/>
</dbReference>
<evidence type="ECO:0000313" key="6">
    <source>
        <dbReference type="Proteomes" id="UP001215712"/>
    </source>
</evidence>
<gene>
    <name evidence="5" type="ORF">N7493_000431</name>
</gene>
<proteinExistence type="predicted"/>
<keyword evidence="1" id="KW-0677">Repeat</keyword>
<keyword evidence="6" id="KW-1185">Reference proteome</keyword>
<feature type="region of interest" description="Disordered" evidence="2">
    <location>
        <begin position="1"/>
        <end position="49"/>
    </location>
</feature>
<dbReference type="AlphaFoldDB" id="A0AAD6N0V8"/>
<feature type="compositionally biased region" description="Polar residues" evidence="2">
    <location>
        <begin position="19"/>
        <end position="49"/>
    </location>
</feature>
<dbReference type="PANTHER" id="PTHR10039">
    <property type="entry name" value="AMELOGENIN"/>
    <property type="match status" value="1"/>
</dbReference>
<organism evidence="5 6">
    <name type="scientific">Penicillium malachiteum</name>
    <dbReference type="NCBI Taxonomy" id="1324776"/>
    <lineage>
        <taxon>Eukaryota</taxon>
        <taxon>Fungi</taxon>
        <taxon>Dikarya</taxon>
        <taxon>Ascomycota</taxon>
        <taxon>Pezizomycotina</taxon>
        <taxon>Eurotiomycetes</taxon>
        <taxon>Eurotiomycetidae</taxon>
        <taxon>Eurotiales</taxon>
        <taxon>Aspergillaceae</taxon>
        <taxon>Penicillium</taxon>
    </lineage>
</organism>
<dbReference type="SUPFAM" id="SSF53474">
    <property type="entry name" value="alpha/beta-Hydrolases"/>
    <property type="match status" value="1"/>
</dbReference>